<dbReference type="InterPro" id="IPR051406">
    <property type="entry name" value="PLD_domain"/>
</dbReference>
<dbReference type="GO" id="GO:0004630">
    <property type="term" value="F:phospholipase D activity"/>
    <property type="evidence" value="ECO:0007669"/>
    <property type="project" value="UniProtKB-EC"/>
</dbReference>
<dbReference type="Gene3D" id="3.30.870.10">
    <property type="entry name" value="Endonuclease Chain A"/>
    <property type="match status" value="2"/>
</dbReference>
<proteinExistence type="inferred from homology"/>
<accession>A0A3B7MIQ7</accession>
<evidence type="ECO:0000256" key="2">
    <source>
        <dbReference type="ARBA" id="ARBA00008664"/>
    </source>
</evidence>
<feature type="domain" description="PLD phosphodiesterase" evidence="7">
    <location>
        <begin position="435"/>
        <end position="466"/>
    </location>
</feature>
<keyword evidence="9" id="KW-1185">Reference proteome</keyword>
<evidence type="ECO:0000256" key="5">
    <source>
        <dbReference type="ARBA" id="ARBA00022963"/>
    </source>
</evidence>
<evidence type="ECO:0000313" key="9">
    <source>
        <dbReference type="Proteomes" id="UP000263900"/>
    </source>
</evidence>
<dbReference type="KEGG" id="pseg:D3H65_05525"/>
<organism evidence="8 9">
    <name type="scientific">Paraflavitalea soli</name>
    <dbReference type="NCBI Taxonomy" id="2315862"/>
    <lineage>
        <taxon>Bacteria</taxon>
        <taxon>Pseudomonadati</taxon>
        <taxon>Bacteroidota</taxon>
        <taxon>Chitinophagia</taxon>
        <taxon>Chitinophagales</taxon>
        <taxon>Chitinophagaceae</taxon>
        <taxon>Paraflavitalea</taxon>
    </lineage>
</organism>
<dbReference type="RefSeq" id="WP_119049305.1">
    <property type="nucleotide sequence ID" value="NZ_CP032157.1"/>
</dbReference>
<evidence type="ECO:0000256" key="3">
    <source>
        <dbReference type="ARBA" id="ARBA00012027"/>
    </source>
</evidence>
<evidence type="ECO:0000313" key="8">
    <source>
        <dbReference type="EMBL" id="AXY73467.1"/>
    </source>
</evidence>
<dbReference type="PANTHER" id="PTHR43856:SF1">
    <property type="entry name" value="MITOCHONDRIAL CARDIOLIPIN HYDROLASE"/>
    <property type="match status" value="1"/>
</dbReference>
<dbReference type="InterPro" id="IPR001736">
    <property type="entry name" value="PLipase_D/transphosphatidylase"/>
</dbReference>
<dbReference type="Pfam" id="PF13091">
    <property type="entry name" value="PLDc_2"/>
    <property type="match status" value="2"/>
</dbReference>
<evidence type="ECO:0000256" key="6">
    <source>
        <dbReference type="ARBA" id="ARBA00023098"/>
    </source>
</evidence>
<dbReference type="GO" id="GO:0016891">
    <property type="term" value="F:RNA endonuclease activity producing 5'-phosphomonoesters, hydrolytic mechanism"/>
    <property type="evidence" value="ECO:0007669"/>
    <property type="project" value="TreeGrafter"/>
</dbReference>
<keyword evidence="5" id="KW-0442">Lipid degradation</keyword>
<dbReference type="AlphaFoldDB" id="A0A3B7MIQ7"/>
<evidence type="ECO:0000259" key="7">
    <source>
        <dbReference type="PROSITE" id="PS50035"/>
    </source>
</evidence>
<keyword evidence="4" id="KW-0378">Hydrolase</keyword>
<evidence type="ECO:0000256" key="4">
    <source>
        <dbReference type="ARBA" id="ARBA00022801"/>
    </source>
</evidence>
<dbReference type="EC" id="3.1.4.4" evidence="3"/>
<name>A0A3B7MIQ7_9BACT</name>
<dbReference type="EMBL" id="CP032157">
    <property type="protein sequence ID" value="AXY73467.1"/>
    <property type="molecule type" value="Genomic_DNA"/>
</dbReference>
<comment type="similarity">
    <text evidence="2">Belongs to the phospholipase D family.</text>
</comment>
<evidence type="ECO:0000256" key="1">
    <source>
        <dbReference type="ARBA" id="ARBA00000798"/>
    </source>
</evidence>
<dbReference type="OrthoDB" id="9762009at2"/>
<dbReference type="CDD" id="cd09172">
    <property type="entry name" value="PLDc_Nuc_like_unchar1_1"/>
    <property type="match status" value="1"/>
</dbReference>
<dbReference type="Proteomes" id="UP000263900">
    <property type="component" value="Chromosome"/>
</dbReference>
<dbReference type="SUPFAM" id="SSF56024">
    <property type="entry name" value="Phospholipase D/nuclease"/>
    <property type="match status" value="2"/>
</dbReference>
<sequence length="543" mass="60960">MRKRVNNGKGISVHGIAGTYVVLLGMDATPKARKGLLGFAIHRTDKTEKEAYWLLGFRTFKETEPNPAPGTLISTQEHPVQGFVWGDYTAKTNHTYVYKVVPVYGTPKNLEYGTPAELTIRTEDEDNGAHAIYFNRGVAGSQAYTRKFGDKKPREVGKEAYDWLSRGALEAVLKYIGQAKGKRYSIRAAVYEFSYLPVLEAFKKASDSGADVKIVYDCRQPQPQKTSNAVIKKAGISKLMIKRTANPSYISHNKFIVLLDKGKPVQVLSGSTNFTEGGIFGQSNVVHIVRDAKIAARYLEYWEQLAANTDAKELRPWNSENNPDPEELKKGITNIFSPRSSLGALNWYAGQVNTASKSIAFTAAFGVNKTIAGFLGKNKKNFRYLILEKEGNTFNDFIRNRNNFVALGAVLNPKAVGDTIFQRWLKEELSNLNKNVKYLHTKYLLVDPLGDDPLVIGGSANFSDASTKNNDENMLLIKGNTLVADIYLGEFMRLWHHFFFRDIANRLAHKTTVDTAYLYPNDKWTDNFYGKNVRKTAERQLFA</sequence>
<reference evidence="8 9" key="1">
    <citation type="submission" date="2018-09" db="EMBL/GenBank/DDBJ databases">
        <title>Genome sequencing of strain 6GH32-13.</title>
        <authorList>
            <person name="Weon H.-Y."/>
            <person name="Heo J."/>
            <person name="Kwon S.-W."/>
        </authorList>
    </citation>
    <scope>NUCLEOTIDE SEQUENCE [LARGE SCALE GENOMIC DNA]</scope>
    <source>
        <strain evidence="8 9">5GH32-13</strain>
    </source>
</reference>
<keyword evidence="6" id="KW-0443">Lipid metabolism</keyword>
<dbReference type="GO" id="GO:0006793">
    <property type="term" value="P:phosphorus metabolic process"/>
    <property type="evidence" value="ECO:0007669"/>
    <property type="project" value="UniProtKB-ARBA"/>
</dbReference>
<comment type="catalytic activity">
    <reaction evidence="1">
        <text>a 1,2-diacyl-sn-glycero-3-phosphocholine + H2O = a 1,2-diacyl-sn-glycero-3-phosphate + choline + H(+)</text>
        <dbReference type="Rhea" id="RHEA:14445"/>
        <dbReference type="ChEBI" id="CHEBI:15354"/>
        <dbReference type="ChEBI" id="CHEBI:15377"/>
        <dbReference type="ChEBI" id="CHEBI:15378"/>
        <dbReference type="ChEBI" id="CHEBI:57643"/>
        <dbReference type="ChEBI" id="CHEBI:58608"/>
        <dbReference type="EC" id="3.1.4.4"/>
    </reaction>
</comment>
<dbReference type="PROSITE" id="PS50035">
    <property type="entry name" value="PLD"/>
    <property type="match status" value="1"/>
</dbReference>
<dbReference type="GO" id="GO:0016042">
    <property type="term" value="P:lipid catabolic process"/>
    <property type="evidence" value="ECO:0007669"/>
    <property type="project" value="UniProtKB-KW"/>
</dbReference>
<gene>
    <name evidence="8" type="ORF">D3H65_05525</name>
</gene>
<dbReference type="InterPro" id="IPR025202">
    <property type="entry name" value="PLD-like_dom"/>
</dbReference>
<protein>
    <recommendedName>
        <fullName evidence="3">phospholipase D</fullName>
        <ecNumber evidence="3">3.1.4.4</ecNumber>
    </recommendedName>
</protein>
<dbReference type="PANTHER" id="PTHR43856">
    <property type="entry name" value="CARDIOLIPIN HYDROLASE"/>
    <property type="match status" value="1"/>
</dbReference>